<dbReference type="SMART" id="SM00014">
    <property type="entry name" value="acidPPc"/>
    <property type="match status" value="1"/>
</dbReference>
<dbReference type="InterPro" id="IPR043216">
    <property type="entry name" value="PAP-like"/>
</dbReference>
<feature type="transmembrane region" description="Helical" evidence="7">
    <location>
        <begin position="109"/>
        <end position="130"/>
    </location>
</feature>
<dbReference type="Proteomes" id="UP000492821">
    <property type="component" value="Unassembled WGS sequence"/>
</dbReference>
<reference evidence="10" key="2">
    <citation type="submission" date="2020-10" db="UniProtKB">
        <authorList>
            <consortium name="WormBaseParasite"/>
        </authorList>
    </citation>
    <scope>IDENTIFICATION</scope>
</reference>
<evidence type="ECO:0000256" key="7">
    <source>
        <dbReference type="SAM" id="Phobius"/>
    </source>
</evidence>
<feature type="transmembrane region" description="Helical" evidence="7">
    <location>
        <begin position="151"/>
        <end position="172"/>
    </location>
</feature>
<name>A0A7E4WC45_PANRE</name>
<evidence type="ECO:0000256" key="2">
    <source>
        <dbReference type="ARBA" id="ARBA00008816"/>
    </source>
</evidence>
<evidence type="ECO:0000256" key="3">
    <source>
        <dbReference type="ARBA" id="ARBA00022692"/>
    </source>
</evidence>
<reference evidence="9" key="1">
    <citation type="journal article" date="2013" name="Genetics">
        <title>The draft genome and transcriptome of Panagrellus redivivus are shaped by the harsh demands of a free-living lifestyle.</title>
        <authorList>
            <person name="Srinivasan J."/>
            <person name="Dillman A.R."/>
            <person name="Macchietto M.G."/>
            <person name="Heikkinen L."/>
            <person name="Lakso M."/>
            <person name="Fracchia K.M."/>
            <person name="Antoshechkin I."/>
            <person name="Mortazavi A."/>
            <person name="Wong G."/>
            <person name="Sternberg P.W."/>
        </authorList>
    </citation>
    <scope>NUCLEOTIDE SEQUENCE [LARGE SCALE GENOMIC DNA]</scope>
    <source>
        <strain evidence="9">MT8872</strain>
    </source>
</reference>
<evidence type="ECO:0000256" key="6">
    <source>
        <dbReference type="SAM" id="MobiDB-lite"/>
    </source>
</evidence>
<feature type="region of interest" description="Disordered" evidence="6">
    <location>
        <begin position="1"/>
        <end position="52"/>
    </location>
</feature>
<dbReference type="InterPro" id="IPR000326">
    <property type="entry name" value="PAP2/HPO"/>
</dbReference>
<feature type="transmembrane region" description="Helical" evidence="7">
    <location>
        <begin position="60"/>
        <end position="81"/>
    </location>
</feature>
<evidence type="ECO:0000313" key="9">
    <source>
        <dbReference type="Proteomes" id="UP000492821"/>
    </source>
</evidence>
<accession>A0A7E4WC45</accession>
<evidence type="ECO:0000256" key="4">
    <source>
        <dbReference type="ARBA" id="ARBA00022989"/>
    </source>
</evidence>
<comment type="similarity">
    <text evidence="2">Belongs to the PA-phosphatase related phosphoesterase family.</text>
</comment>
<feature type="transmembrane region" description="Helical" evidence="7">
    <location>
        <begin position="291"/>
        <end position="310"/>
    </location>
</feature>
<evidence type="ECO:0000313" key="10">
    <source>
        <dbReference type="WBParaSite" id="Pan_g9090.t1"/>
    </source>
</evidence>
<feature type="compositionally biased region" description="Basic residues" evidence="6">
    <location>
        <begin position="34"/>
        <end position="43"/>
    </location>
</feature>
<comment type="subcellular location">
    <subcellularLocation>
        <location evidence="1">Membrane</location>
        <topology evidence="1">Multi-pass membrane protein</topology>
    </subcellularLocation>
</comment>
<dbReference type="GO" id="GO:0046839">
    <property type="term" value="P:phospholipid dephosphorylation"/>
    <property type="evidence" value="ECO:0007669"/>
    <property type="project" value="TreeGrafter"/>
</dbReference>
<keyword evidence="4 7" id="KW-1133">Transmembrane helix</keyword>
<proteinExistence type="inferred from homology"/>
<keyword evidence="9" id="KW-1185">Reference proteome</keyword>
<dbReference type="AlphaFoldDB" id="A0A7E4WC45"/>
<keyword evidence="5 7" id="KW-0472">Membrane</keyword>
<dbReference type="InterPro" id="IPR036938">
    <property type="entry name" value="PAP2/HPO_sf"/>
</dbReference>
<dbReference type="GO" id="GO:0006644">
    <property type="term" value="P:phospholipid metabolic process"/>
    <property type="evidence" value="ECO:0007669"/>
    <property type="project" value="InterPro"/>
</dbReference>
<evidence type="ECO:0000256" key="1">
    <source>
        <dbReference type="ARBA" id="ARBA00004141"/>
    </source>
</evidence>
<sequence length="336" mass="37118">MLTSRGSYSGRGGFDDRIALLSSDDEDSSERARPARSRRRHSRMSSTSSESPSRLPIKRLVLEGIVLLSLGLGVEVLFRLIGPPKRGFYCNDLSIGYVKTHNIVPTTALAIYVLLGTFLIMLVVELYRLFLHDPENHVSKLERGRAQGHRLGIRVGSFYGFFLLAFTITWILTTITKFSVGRLRPYFLAACKPDVEIYTAACFQKPYYIESVNCTNESELKVDEARLSFFSGHSAFAMVAAVYIVCYLQSRLATTLKSRIVTPLLQAAVLSSGLAIAYSRIVDHSHHPTDVGVGIVVGTLIALVSAKFIGRLFDSVPARLSQSSNSVQTHPDLLNV</sequence>
<dbReference type="Pfam" id="PF01569">
    <property type="entry name" value="PAP2"/>
    <property type="match status" value="1"/>
</dbReference>
<protein>
    <submittedName>
        <fullName evidence="10">AcidPPc domain-containing protein</fullName>
    </submittedName>
</protein>
<keyword evidence="3 7" id="KW-0812">Transmembrane</keyword>
<feature type="transmembrane region" description="Helical" evidence="7">
    <location>
        <begin position="260"/>
        <end position="279"/>
    </location>
</feature>
<dbReference type="Gene3D" id="1.20.144.10">
    <property type="entry name" value="Phosphatidic acid phosphatase type 2/haloperoxidase"/>
    <property type="match status" value="1"/>
</dbReference>
<dbReference type="WBParaSite" id="Pan_g9090.t1">
    <property type="protein sequence ID" value="Pan_g9090.t1"/>
    <property type="gene ID" value="Pan_g9090"/>
</dbReference>
<evidence type="ECO:0000259" key="8">
    <source>
        <dbReference type="SMART" id="SM00014"/>
    </source>
</evidence>
<dbReference type="PANTHER" id="PTHR10165:SF103">
    <property type="entry name" value="PHOSPHOLIPID PHOSPHATASE HOMOLOG 1.2 HOMOLOG"/>
    <property type="match status" value="1"/>
</dbReference>
<dbReference type="GO" id="GO:0008195">
    <property type="term" value="F:phosphatidate phosphatase activity"/>
    <property type="evidence" value="ECO:0007669"/>
    <property type="project" value="TreeGrafter"/>
</dbReference>
<feature type="domain" description="Phosphatidic acid phosphatase type 2/haloperoxidase" evidence="8">
    <location>
        <begin position="159"/>
        <end position="306"/>
    </location>
</feature>
<dbReference type="SUPFAM" id="SSF48317">
    <property type="entry name" value="Acid phosphatase/Vanadium-dependent haloperoxidase"/>
    <property type="match status" value="1"/>
</dbReference>
<evidence type="ECO:0000256" key="5">
    <source>
        <dbReference type="ARBA" id="ARBA00023136"/>
    </source>
</evidence>
<feature type="transmembrane region" description="Helical" evidence="7">
    <location>
        <begin position="227"/>
        <end position="248"/>
    </location>
</feature>
<dbReference type="GO" id="GO:0007165">
    <property type="term" value="P:signal transduction"/>
    <property type="evidence" value="ECO:0007669"/>
    <property type="project" value="TreeGrafter"/>
</dbReference>
<organism evidence="9 10">
    <name type="scientific">Panagrellus redivivus</name>
    <name type="common">Microworm</name>
    <dbReference type="NCBI Taxonomy" id="6233"/>
    <lineage>
        <taxon>Eukaryota</taxon>
        <taxon>Metazoa</taxon>
        <taxon>Ecdysozoa</taxon>
        <taxon>Nematoda</taxon>
        <taxon>Chromadorea</taxon>
        <taxon>Rhabditida</taxon>
        <taxon>Tylenchina</taxon>
        <taxon>Panagrolaimomorpha</taxon>
        <taxon>Panagrolaimoidea</taxon>
        <taxon>Panagrolaimidae</taxon>
        <taxon>Panagrellus</taxon>
    </lineage>
</organism>
<dbReference type="GO" id="GO:0005886">
    <property type="term" value="C:plasma membrane"/>
    <property type="evidence" value="ECO:0007669"/>
    <property type="project" value="TreeGrafter"/>
</dbReference>
<dbReference type="PANTHER" id="PTHR10165">
    <property type="entry name" value="LIPID PHOSPHATE PHOSPHATASE"/>
    <property type="match status" value="1"/>
</dbReference>